<evidence type="ECO:0000256" key="1">
    <source>
        <dbReference type="SAM" id="SignalP"/>
    </source>
</evidence>
<proteinExistence type="predicted"/>
<feature type="chain" id="PRO_5004275818" evidence="1">
    <location>
        <begin position="28"/>
        <end position="118"/>
    </location>
</feature>
<protein>
    <submittedName>
        <fullName evidence="2">HDC18824</fullName>
    </submittedName>
</protein>
<keyword evidence="1" id="KW-0732">Signal</keyword>
<feature type="signal peptide" evidence="1">
    <location>
        <begin position="1"/>
        <end position="27"/>
    </location>
</feature>
<gene>
    <name evidence="2" type="ORF">HDC18824</name>
</gene>
<dbReference type="EMBL" id="BK003135">
    <property type="protein sequence ID" value="DAA03335.1"/>
    <property type="molecule type" value="Genomic_DNA"/>
</dbReference>
<name>Q6IID1_DROME</name>
<evidence type="ECO:0000313" key="2">
    <source>
        <dbReference type="EMBL" id="DAA03335.1"/>
    </source>
</evidence>
<accession>Q6IID1</accession>
<sequence>MKVYEQFYLLQLLLMFLLLLLLLRCFCCCCCGNCCAVCNSSDGGDGDSRIAELSRTNLPQNVTILQAQAISALLPHCHTDHLEAEAFAALDVLLNCRKVMSRAGNSTAFISMAYFWFI</sequence>
<organism evidence="2">
    <name type="scientific">Drosophila melanogaster</name>
    <name type="common">Fruit fly</name>
    <dbReference type="NCBI Taxonomy" id="7227"/>
    <lineage>
        <taxon>Eukaryota</taxon>
        <taxon>Metazoa</taxon>
        <taxon>Ecdysozoa</taxon>
        <taxon>Arthropoda</taxon>
        <taxon>Hexapoda</taxon>
        <taxon>Insecta</taxon>
        <taxon>Pterygota</taxon>
        <taxon>Neoptera</taxon>
        <taxon>Endopterygota</taxon>
        <taxon>Diptera</taxon>
        <taxon>Brachycera</taxon>
        <taxon>Muscomorpha</taxon>
        <taxon>Ephydroidea</taxon>
        <taxon>Drosophilidae</taxon>
        <taxon>Drosophila</taxon>
        <taxon>Sophophora</taxon>
    </lineage>
</organism>
<dbReference type="AlphaFoldDB" id="Q6IID1"/>
<reference evidence="2" key="1">
    <citation type="journal article" date="2003" name="Genome Biol.">
        <title>An integrated gene annotation and transcriptional profiling approach towards the full gene content of the Drosophila genome.</title>
        <authorList>
            <person name="Hild M."/>
            <person name="Beckmann B."/>
            <person name="Haas S.A."/>
            <person name="Koch B."/>
            <person name="Solovyev V."/>
            <person name="Busold C."/>
            <person name="Fellenberg K."/>
            <person name="Boutros M."/>
            <person name="Vingron M."/>
            <person name="Sauer F."/>
            <person name="Hoheisel J.D."/>
            <person name="Paro R."/>
        </authorList>
    </citation>
    <scope>NUCLEOTIDE SEQUENCE</scope>
</reference>